<proteinExistence type="predicted"/>
<protein>
    <submittedName>
        <fullName evidence="2">FkbM family methyltransferase</fullName>
    </submittedName>
</protein>
<dbReference type="Gene3D" id="3.40.50.150">
    <property type="entry name" value="Vaccinia Virus protein VP39"/>
    <property type="match status" value="1"/>
</dbReference>
<feature type="domain" description="Methyltransferase FkbM" evidence="1">
    <location>
        <begin position="65"/>
        <end position="194"/>
    </location>
</feature>
<sequence length="263" mass="30403">MNKISEKKYSMKHSLKRLLIKCKLLPCIKPIYEALASLSQKHKAYRRKMLDFYSLFIKKGDLCFDVGAHEGNRTVIFLKLKARVVAVEPQKSCIKSLKSKFGKNPNFVLVGKGLAESEGELTMSICEEADDISTFSEKWKMGRFSQYEWNKKELIQVTTLDNLIKEFGLPEFCKIDVEGFEYQVLKGLSQPIRYLSFEFTKEFFDDTKTCINHLVALSYGKFNYSIGESMWLSSPNWITANNLLEELNSIKDSLLWGDIYAKY</sequence>
<reference evidence="3" key="1">
    <citation type="submission" date="2017-09" db="EMBL/GenBank/DDBJ databases">
        <title>Depth-based differentiation of microbial function through sediment-hosted aquifers and enrichment of novel symbionts in the deep terrestrial subsurface.</title>
        <authorList>
            <person name="Probst A.J."/>
            <person name="Ladd B."/>
            <person name="Jarett J.K."/>
            <person name="Geller-Mcgrath D.E."/>
            <person name="Sieber C.M.K."/>
            <person name="Emerson J.B."/>
            <person name="Anantharaman K."/>
            <person name="Thomas B.C."/>
            <person name="Malmstrom R."/>
            <person name="Stieglmeier M."/>
            <person name="Klingl A."/>
            <person name="Woyke T."/>
            <person name="Ryan C.M."/>
            <person name="Banfield J.F."/>
        </authorList>
    </citation>
    <scope>NUCLEOTIDE SEQUENCE [LARGE SCALE GENOMIC DNA]</scope>
</reference>
<keyword evidence="2" id="KW-0808">Transferase</keyword>
<dbReference type="GO" id="GO:0032259">
    <property type="term" value="P:methylation"/>
    <property type="evidence" value="ECO:0007669"/>
    <property type="project" value="UniProtKB-KW"/>
</dbReference>
<dbReference type="InterPro" id="IPR029063">
    <property type="entry name" value="SAM-dependent_MTases_sf"/>
</dbReference>
<comment type="caution">
    <text evidence="2">The sequence shown here is derived from an EMBL/GenBank/DDBJ whole genome shotgun (WGS) entry which is preliminary data.</text>
</comment>
<keyword evidence="2" id="KW-0489">Methyltransferase</keyword>
<evidence type="ECO:0000313" key="3">
    <source>
        <dbReference type="Proteomes" id="UP000236946"/>
    </source>
</evidence>
<name>A0A2H9T225_9BACT</name>
<dbReference type="SUPFAM" id="SSF53335">
    <property type="entry name" value="S-adenosyl-L-methionine-dependent methyltransferases"/>
    <property type="match status" value="1"/>
</dbReference>
<dbReference type="PANTHER" id="PTHR34203">
    <property type="entry name" value="METHYLTRANSFERASE, FKBM FAMILY PROTEIN"/>
    <property type="match status" value="1"/>
</dbReference>
<dbReference type="PANTHER" id="PTHR34203:SF15">
    <property type="entry name" value="SLL1173 PROTEIN"/>
    <property type="match status" value="1"/>
</dbReference>
<dbReference type="Pfam" id="PF05050">
    <property type="entry name" value="Methyltransf_21"/>
    <property type="match status" value="1"/>
</dbReference>
<gene>
    <name evidence="2" type="ORF">COU98_00535</name>
</gene>
<organism evidence="2 3">
    <name type="scientific">Candidatus Staskawiczbacteria bacterium CG10_big_fil_rev_8_21_14_0_10_38_10</name>
    <dbReference type="NCBI Taxonomy" id="1974891"/>
    <lineage>
        <taxon>Bacteria</taxon>
        <taxon>Candidatus Staskawicziibacteriota</taxon>
    </lineage>
</organism>
<dbReference type="InterPro" id="IPR006342">
    <property type="entry name" value="FkbM_mtfrase"/>
</dbReference>
<dbReference type="AlphaFoldDB" id="A0A2H9T225"/>
<dbReference type="GO" id="GO:0008168">
    <property type="term" value="F:methyltransferase activity"/>
    <property type="evidence" value="ECO:0007669"/>
    <property type="project" value="UniProtKB-KW"/>
</dbReference>
<dbReference type="Proteomes" id="UP000236946">
    <property type="component" value="Unassembled WGS sequence"/>
</dbReference>
<evidence type="ECO:0000313" key="2">
    <source>
        <dbReference type="EMBL" id="PJE69707.1"/>
    </source>
</evidence>
<dbReference type="EMBL" id="PFEN01000011">
    <property type="protein sequence ID" value="PJE69707.1"/>
    <property type="molecule type" value="Genomic_DNA"/>
</dbReference>
<dbReference type="InterPro" id="IPR052514">
    <property type="entry name" value="SAM-dependent_MTase"/>
</dbReference>
<evidence type="ECO:0000259" key="1">
    <source>
        <dbReference type="Pfam" id="PF05050"/>
    </source>
</evidence>
<accession>A0A2H9T225</accession>
<dbReference type="NCBIfam" id="TIGR01444">
    <property type="entry name" value="fkbM_fam"/>
    <property type="match status" value="1"/>
</dbReference>